<dbReference type="InterPro" id="IPR003679">
    <property type="entry name" value="Amioglycoside_AcTrfase"/>
</dbReference>
<dbReference type="PANTHER" id="PTHR11104">
    <property type="entry name" value="AMINOGLYCOSIDE N3-ACETYLTRANSFERASE"/>
    <property type="match status" value="1"/>
</dbReference>
<comment type="similarity">
    <text evidence="1 5">Belongs to the antibiotic N-acetyltransferase family.</text>
</comment>
<dbReference type="OrthoDB" id="7330654at2"/>
<dbReference type="Pfam" id="PF02522">
    <property type="entry name" value="Antibiotic_NAT"/>
    <property type="match status" value="1"/>
</dbReference>
<evidence type="ECO:0000256" key="3">
    <source>
        <dbReference type="ARBA" id="ARBA00022679"/>
    </source>
</evidence>
<keyword evidence="7" id="KW-1185">Reference proteome</keyword>
<evidence type="ECO:0000256" key="2">
    <source>
        <dbReference type="ARBA" id="ARBA00012882"/>
    </source>
</evidence>
<keyword evidence="3 5" id="KW-0808">Transferase</keyword>
<dbReference type="EMBL" id="CP015136">
    <property type="protein sequence ID" value="AMY12613.1"/>
    <property type="molecule type" value="Genomic_DNA"/>
</dbReference>
<keyword evidence="5" id="KW-0046">Antibiotic resistance</keyword>
<dbReference type="GO" id="GO:0046677">
    <property type="term" value="P:response to antibiotic"/>
    <property type="evidence" value="ECO:0007669"/>
    <property type="project" value="UniProtKB-KW"/>
</dbReference>
<dbReference type="SUPFAM" id="SSF110710">
    <property type="entry name" value="TTHA0583/YokD-like"/>
    <property type="match status" value="1"/>
</dbReference>
<sequence length="276" mass="29715">MHSRESLARDAVAMGVHAGDLVMVHASVRAVGAVAGGPDQIHLALSDAVGATGSLFMYASCPEHYDQVGTGTLPADVEADLRASLPPFDARTARSQRENGALVELLRTWPGTVANDHVVRFVCRGPHAAAIFGTQPWDYAYGHGSALARLASFRGRILLLGSDHDAVTFLHHAEHVLDAPGKIVVRYQVPVFEAGHRIWRWVEEFDTGERAHPHWPDRFFARLVGGFLQQTGNSGGRIGDASAHLLDAGALLDFVLPVMKAVATDAAAADHHLPRR</sequence>
<keyword evidence="4 5" id="KW-0012">Acyltransferase</keyword>
<evidence type="ECO:0000256" key="1">
    <source>
        <dbReference type="ARBA" id="ARBA00006383"/>
    </source>
</evidence>
<dbReference type="InterPro" id="IPR028345">
    <property type="entry name" value="Antibiotic_NAT-like"/>
</dbReference>
<reference evidence="6 7" key="1">
    <citation type="journal article" date="2016" name="Genome Announc.">
        <title>First Complete Genome Sequence of a Subdivision 6 Acidobacterium Strain.</title>
        <authorList>
            <person name="Huang S."/>
            <person name="Vieira S."/>
            <person name="Bunk B."/>
            <person name="Riedel T."/>
            <person name="Sproer C."/>
            <person name="Overmann J."/>
        </authorList>
    </citation>
    <scope>NUCLEOTIDE SEQUENCE [LARGE SCALE GENOMIC DNA]</scope>
    <source>
        <strain evidence="7">DSM 100886 HEG_-6_39</strain>
    </source>
</reference>
<dbReference type="EC" id="2.3.1.-" evidence="5"/>
<organism evidence="6 7">
    <name type="scientific">Luteitalea pratensis</name>
    <dbReference type="NCBI Taxonomy" id="1855912"/>
    <lineage>
        <taxon>Bacteria</taxon>
        <taxon>Pseudomonadati</taxon>
        <taxon>Acidobacteriota</taxon>
        <taxon>Vicinamibacteria</taxon>
        <taxon>Vicinamibacterales</taxon>
        <taxon>Vicinamibacteraceae</taxon>
        <taxon>Luteitalea</taxon>
    </lineage>
</organism>
<evidence type="ECO:0000256" key="4">
    <source>
        <dbReference type="ARBA" id="ARBA00023315"/>
    </source>
</evidence>
<name>A0A143PWQ4_LUTPR</name>
<evidence type="ECO:0000313" key="7">
    <source>
        <dbReference type="Proteomes" id="UP000076079"/>
    </source>
</evidence>
<dbReference type="GO" id="GO:0046353">
    <property type="term" value="F:aminoglycoside 3-N-acetyltransferase activity"/>
    <property type="evidence" value="ECO:0007669"/>
    <property type="project" value="UniProtKB-EC"/>
</dbReference>
<dbReference type="PANTHER" id="PTHR11104:SF0">
    <property type="entry name" value="SPBETA PROPHAGE-DERIVED AMINOGLYCOSIDE N(3')-ACETYLTRANSFERASE-LIKE PROTEIN YOKD"/>
    <property type="match status" value="1"/>
</dbReference>
<comment type="catalytic activity">
    <reaction evidence="5">
        <text>a 2-deoxystreptamine antibiotic + acetyl-CoA = an N(3)-acetyl-2-deoxystreptamine antibiotic + CoA + H(+)</text>
        <dbReference type="Rhea" id="RHEA:12665"/>
        <dbReference type="ChEBI" id="CHEBI:15378"/>
        <dbReference type="ChEBI" id="CHEBI:57287"/>
        <dbReference type="ChEBI" id="CHEBI:57288"/>
        <dbReference type="ChEBI" id="CHEBI:57921"/>
        <dbReference type="ChEBI" id="CHEBI:77452"/>
        <dbReference type="EC" id="2.3.1.81"/>
    </reaction>
</comment>
<evidence type="ECO:0000256" key="5">
    <source>
        <dbReference type="RuleBase" id="RU365031"/>
    </source>
</evidence>
<dbReference type="RefSeq" id="WP_110174055.1">
    <property type="nucleotide sequence ID" value="NZ_CP015136.1"/>
</dbReference>
<reference evidence="7" key="2">
    <citation type="submission" date="2016-04" db="EMBL/GenBank/DDBJ databases">
        <title>First Complete Genome Sequence of a Subdivision 6 Acidobacterium.</title>
        <authorList>
            <person name="Huang S."/>
            <person name="Vieira S."/>
            <person name="Bunk B."/>
            <person name="Riedel T."/>
            <person name="Sproeer C."/>
            <person name="Overmann J."/>
        </authorList>
    </citation>
    <scope>NUCLEOTIDE SEQUENCE [LARGE SCALE GENOMIC DNA]</scope>
    <source>
        <strain evidence="7">DSM 100886 HEG_-6_39</strain>
    </source>
</reference>
<dbReference type="AlphaFoldDB" id="A0A143PWQ4"/>
<accession>A0A143PWQ4</accession>
<gene>
    <name evidence="6" type="primary">yokD</name>
    <name evidence="6" type="ORF">LuPra_05894</name>
</gene>
<evidence type="ECO:0000313" key="6">
    <source>
        <dbReference type="EMBL" id="AMY12613.1"/>
    </source>
</evidence>
<protein>
    <recommendedName>
        <fullName evidence="2 5">Aminoglycoside N(3)-acetyltransferase</fullName>
        <ecNumber evidence="5">2.3.1.-</ecNumber>
    </recommendedName>
</protein>
<dbReference type="KEGG" id="abac:LuPra_05894"/>
<proteinExistence type="inferred from homology"/>
<dbReference type="Proteomes" id="UP000076079">
    <property type="component" value="Chromosome"/>
</dbReference>